<proteinExistence type="predicted"/>
<keyword evidence="3" id="KW-1185">Reference proteome</keyword>
<protein>
    <submittedName>
        <fullName evidence="2">Uncharacterized protein</fullName>
    </submittedName>
</protein>
<dbReference type="RefSeq" id="XP_031867154.1">
    <property type="nucleotide sequence ID" value="XM_032016863.1"/>
</dbReference>
<evidence type="ECO:0000313" key="3">
    <source>
        <dbReference type="Proteomes" id="UP000254866"/>
    </source>
</evidence>
<dbReference type="Proteomes" id="UP000254866">
    <property type="component" value="Unassembled WGS sequence"/>
</dbReference>
<accession>A0A370TG48</accession>
<reference evidence="2 3" key="1">
    <citation type="journal article" date="2018" name="IMA Fungus">
        <title>IMA Genome-F 9: Draft genome sequence of Annulohypoxylon stygium, Aspergillus mulundensis, Berkeleyomyces basicola (syn. Thielaviopsis basicola), Ceratocystis smalleyi, two Cercospora beticola strains, Coleophoma cylindrospora, Fusarium fracticaudum, Phialophora cf. hyalina, and Morchella septimelata.</title>
        <authorList>
            <person name="Wingfield B.D."/>
            <person name="Bills G.F."/>
            <person name="Dong Y."/>
            <person name="Huang W."/>
            <person name="Nel W.J."/>
            <person name="Swalarsk-Parry B.S."/>
            <person name="Vaghefi N."/>
            <person name="Wilken P.M."/>
            <person name="An Z."/>
            <person name="de Beer Z.W."/>
            <person name="De Vos L."/>
            <person name="Chen L."/>
            <person name="Duong T.A."/>
            <person name="Gao Y."/>
            <person name="Hammerbacher A."/>
            <person name="Kikkert J.R."/>
            <person name="Li Y."/>
            <person name="Li H."/>
            <person name="Li K."/>
            <person name="Li Q."/>
            <person name="Liu X."/>
            <person name="Ma X."/>
            <person name="Naidoo K."/>
            <person name="Pethybridge S.J."/>
            <person name="Sun J."/>
            <person name="Steenkamp E.T."/>
            <person name="van der Nest M.A."/>
            <person name="van Wyk S."/>
            <person name="Wingfield M.J."/>
            <person name="Xiong C."/>
            <person name="Yue Q."/>
            <person name="Zhang X."/>
        </authorList>
    </citation>
    <scope>NUCLEOTIDE SEQUENCE [LARGE SCALE GENOMIC DNA]</scope>
    <source>
        <strain evidence="2 3">BP 5553</strain>
    </source>
</reference>
<gene>
    <name evidence="2" type="ORF">BP5553_08240</name>
</gene>
<sequence>MSEAQAMEGEIAAPGLVDQFQIGSDFLGQARTGFVTCYSTVEFALVSHLAQSTLRRPGVQKVVQNPNVSSQHQGRPASRRPQQHDVKREAAGMSDIEQISLVSK</sequence>
<comment type="caution">
    <text evidence="2">The sequence shown here is derived from an EMBL/GenBank/DDBJ whole genome shotgun (WGS) entry which is preliminary data.</text>
</comment>
<evidence type="ECO:0000313" key="2">
    <source>
        <dbReference type="EMBL" id="RDL33872.1"/>
    </source>
</evidence>
<dbReference type="EMBL" id="NPIC01000008">
    <property type="protein sequence ID" value="RDL33872.1"/>
    <property type="molecule type" value="Genomic_DNA"/>
</dbReference>
<name>A0A370TG48_9HELO</name>
<dbReference type="AlphaFoldDB" id="A0A370TG48"/>
<organism evidence="2 3">
    <name type="scientific">Venustampulla echinocandica</name>
    <dbReference type="NCBI Taxonomy" id="2656787"/>
    <lineage>
        <taxon>Eukaryota</taxon>
        <taxon>Fungi</taxon>
        <taxon>Dikarya</taxon>
        <taxon>Ascomycota</taxon>
        <taxon>Pezizomycotina</taxon>
        <taxon>Leotiomycetes</taxon>
        <taxon>Helotiales</taxon>
        <taxon>Pleuroascaceae</taxon>
        <taxon>Venustampulla</taxon>
    </lineage>
</organism>
<feature type="region of interest" description="Disordered" evidence="1">
    <location>
        <begin position="56"/>
        <end position="104"/>
    </location>
</feature>
<dbReference type="GeneID" id="43601089"/>
<feature type="compositionally biased region" description="Polar residues" evidence="1">
    <location>
        <begin position="62"/>
        <end position="73"/>
    </location>
</feature>
<evidence type="ECO:0000256" key="1">
    <source>
        <dbReference type="SAM" id="MobiDB-lite"/>
    </source>
</evidence>